<dbReference type="InterPro" id="IPR051472">
    <property type="entry name" value="T3SS_Stator/FliH"/>
</dbReference>
<dbReference type="EMBL" id="LR217732">
    <property type="protein sequence ID" value="VFP85620.1"/>
    <property type="molecule type" value="Genomic_DNA"/>
</dbReference>
<evidence type="ECO:0000256" key="3">
    <source>
        <dbReference type="ARBA" id="ARBA00006602"/>
    </source>
</evidence>
<evidence type="ECO:0000256" key="2">
    <source>
        <dbReference type="ARBA" id="ARBA00004496"/>
    </source>
</evidence>
<dbReference type="PANTHER" id="PTHR34982:SF1">
    <property type="entry name" value="FLAGELLAR ASSEMBLY PROTEIN FLIH"/>
    <property type="match status" value="1"/>
</dbReference>
<dbReference type="PANTHER" id="PTHR34982">
    <property type="entry name" value="YOP PROTEINS TRANSLOCATION PROTEIN L"/>
    <property type="match status" value="1"/>
</dbReference>
<evidence type="ECO:0000256" key="9">
    <source>
        <dbReference type="ARBA" id="ARBA00023225"/>
    </source>
</evidence>
<dbReference type="GO" id="GO:0071973">
    <property type="term" value="P:bacterial-type flagellum-dependent cell motility"/>
    <property type="evidence" value="ECO:0007669"/>
    <property type="project" value="InterPro"/>
</dbReference>
<accession>A0A451DG69</accession>
<evidence type="ECO:0000313" key="11">
    <source>
        <dbReference type="EMBL" id="VFP85620.1"/>
    </source>
</evidence>
<dbReference type="GO" id="GO:0005829">
    <property type="term" value="C:cytosol"/>
    <property type="evidence" value="ECO:0007669"/>
    <property type="project" value="TreeGrafter"/>
</dbReference>
<name>A0A451DG69_9GAMM</name>
<dbReference type="OrthoDB" id="6553799at2"/>
<evidence type="ECO:0000256" key="1">
    <source>
        <dbReference type="ARBA" id="ARBA00003041"/>
    </source>
</evidence>
<dbReference type="STRING" id="655384.GCA_900128595_00048"/>
<evidence type="ECO:0000259" key="10">
    <source>
        <dbReference type="Pfam" id="PF02108"/>
    </source>
</evidence>
<comment type="function">
    <text evidence="1">Needed for flagellar regrowth and assembly.</text>
</comment>
<dbReference type="Proteomes" id="UP000294449">
    <property type="component" value="Chromosome"/>
</dbReference>
<dbReference type="AlphaFoldDB" id="A0A451DG69"/>
<protein>
    <recommendedName>
        <fullName evidence="4">Flagellar assembly protein FliH</fullName>
    </recommendedName>
</protein>
<dbReference type="InterPro" id="IPR000563">
    <property type="entry name" value="Flag_FliH"/>
</dbReference>
<dbReference type="Pfam" id="PF02108">
    <property type="entry name" value="FliH"/>
    <property type="match status" value="1"/>
</dbReference>
<dbReference type="GO" id="GO:0003774">
    <property type="term" value="F:cytoskeletal motor activity"/>
    <property type="evidence" value="ECO:0007669"/>
    <property type="project" value="InterPro"/>
</dbReference>
<keyword evidence="11" id="KW-0966">Cell projection</keyword>
<comment type="subcellular location">
    <subcellularLocation>
        <location evidence="2">Cytoplasm</location>
    </subcellularLocation>
</comment>
<dbReference type="GO" id="GO:0015031">
    <property type="term" value="P:protein transport"/>
    <property type="evidence" value="ECO:0007669"/>
    <property type="project" value="UniProtKB-KW"/>
</dbReference>
<evidence type="ECO:0000256" key="4">
    <source>
        <dbReference type="ARBA" id="ARBA00016507"/>
    </source>
</evidence>
<keyword evidence="7" id="KW-1005">Bacterial flagellum biogenesis</keyword>
<evidence type="ECO:0000256" key="5">
    <source>
        <dbReference type="ARBA" id="ARBA00022448"/>
    </source>
</evidence>
<evidence type="ECO:0000313" key="12">
    <source>
        <dbReference type="Proteomes" id="UP000294449"/>
    </source>
</evidence>
<dbReference type="GO" id="GO:0009288">
    <property type="term" value="C:bacterial-type flagellum"/>
    <property type="evidence" value="ECO:0007669"/>
    <property type="project" value="InterPro"/>
</dbReference>
<sequence length="226" mass="26857">MKVVTNDKLWKKWRLKKSRKIFYLTCASNIKKNKNLELSDSVKNKNDSLYSSIYQKGYQQGLLDGYKKGYFIGWMQGFGYSYDVFLKNTTYCIQVQFSVLLRQFKTAIKKFNCNFSKRLINVVLHISKIFLDDVLSVNQQYLIKRINKLIKQSRYIFQKLQLHVHPDHYHTITNKFGVLMNKYNWTVISDKKIDIYSYRIITAKEEVDASLSSFWHRINDVANSLD</sequence>
<evidence type="ECO:0000256" key="8">
    <source>
        <dbReference type="ARBA" id="ARBA00022927"/>
    </source>
</evidence>
<dbReference type="GO" id="GO:0044781">
    <property type="term" value="P:bacterial-type flagellum organization"/>
    <property type="evidence" value="ECO:0007669"/>
    <property type="project" value="UniProtKB-KW"/>
</dbReference>
<evidence type="ECO:0000256" key="7">
    <source>
        <dbReference type="ARBA" id="ARBA00022795"/>
    </source>
</evidence>
<dbReference type="PRINTS" id="PR01003">
    <property type="entry name" value="FLGFLIH"/>
</dbReference>
<reference evidence="11 12" key="1">
    <citation type="submission" date="2019-02" db="EMBL/GenBank/DDBJ databases">
        <authorList>
            <person name="Manzano-Marin A."/>
            <person name="Manzano-Marin A."/>
        </authorList>
    </citation>
    <scope>NUCLEOTIDE SEQUENCE [LARGE SCALE GENOMIC DNA]</scope>
    <source>
        <strain evidence="11 12">BuCipseudotaxifoliae</strain>
    </source>
</reference>
<dbReference type="RefSeq" id="WP_075474483.1">
    <property type="nucleotide sequence ID" value="NZ_LR217732.1"/>
</dbReference>
<comment type="similarity">
    <text evidence="3">Belongs to the FliH family.</text>
</comment>
<proteinExistence type="inferred from homology"/>
<keyword evidence="8" id="KW-0653">Protein transport</keyword>
<organism evidence="11 12">
    <name type="scientific">Buchnera aphidicola</name>
    <name type="common">Cinara pseudotaxifoliae</name>
    <dbReference type="NCBI Taxonomy" id="655384"/>
    <lineage>
        <taxon>Bacteria</taxon>
        <taxon>Pseudomonadati</taxon>
        <taxon>Pseudomonadota</taxon>
        <taxon>Gammaproteobacteria</taxon>
        <taxon>Enterobacterales</taxon>
        <taxon>Erwiniaceae</taxon>
        <taxon>Buchnera</taxon>
    </lineage>
</organism>
<gene>
    <name evidence="11" type="primary">fliH</name>
    <name evidence="11" type="ORF">BUCIPSTX3056_047</name>
</gene>
<dbReference type="InterPro" id="IPR018035">
    <property type="entry name" value="Flagellar_FliH/T3SS_HrpE"/>
</dbReference>
<keyword evidence="5" id="KW-0813">Transport</keyword>
<keyword evidence="9" id="KW-1006">Bacterial flagellum protein export</keyword>
<evidence type="ECO:0000256" key="6">
    <source>
        <dbReference type="ARBA" id="ARBA00022490"/>
    </source>
</evidence>
<keyword evidence="11" id="KW-0282">Flagellum</keyword>
<feature type="domain" description="Flagellar assembly protein FliH/Type III secretion system HrpE" evidence="10">
    <location>
        <begin position="96"/>
        <end position="218"/>
    </location>
</feature>
<keyword evidence="11" id="KW-0969">Cilium</keyword>
<keyword evidence="6" id="KW-0963">Cytoplasm</keyword>